<dbReference type="AlphaFoldDB" id="A0A2U8FK97"/>
<gene>
    <name evidence="1" type="ORF">DDU33_07860</name>
</gene>
<evidence type="ECO:0000313" key="2">
    <source>
        <dbReference type="Proteomes" id="UP000244920"/>
    </source>
</evidence>
<name>A0A2U8FK97_9PAST</name>
<reference evidence="2" key="1">
    <citation type="submission" date="2018-05" db="EMBL/GenBank/DDBJ databases">
        <title>Complete genome sequence of Actinobacillus porcitonsillarum reference strain 9953L55 (CCUG 46996).</title>
        <authorList>
            <person name="Dona V."/>
            <person name="Perreten V."/>
        </authorList>
    </citation>
    <scope>NUCLEOTIDE SEQUENCE [LARGE SCALE GENOMIC DNA]</scope>
    <source>
        <strain evidence="2">9953L55</strain>
    </source>
</reference>
<dbReference type="InterPro" id="IPR006441">
    <property type="entry name" value="Phage_P2_GpN"/>
</dbReference>
<dbReference type="KEGG" id="apor:DDU33_07860"/>
<dbReference type="NCBIfam" id="TIGR01551">
    <property type="entry name" value="major_capsid_P2"/>
    <property type="match status" value="1"/>
</dbReference>
<dbReference type="RefSeq" id="WP_108924265.1">
    <property type="nucleotide sequence ID" value="NZ_CP029206.1"/>
</dbReference>
<dbReference type="EMBL" id="CP029206">
    <property type="protein sequence ID" value="AWI51405.1"/>
    <property type="molecule type" value="Genomic_DNA"/>
</dbReference>
<dbReference type="Pfam" id="PF05125">
    <property type="entry name" value="Phage_cap_P2"/>
    <property type="match status" value="1"/>
</dbReference>
<sequence>MNSVAAKLFYALVTNAANFYGADPNLALAGKQYNIETSKAVVLLGNIQSRSDFLEQINVITVKDVEGDLIYGPAEGGITGRKAEGRFRKKVSANGYKYKLAETDSGVLIHWTKISQWGHLSEQFASLYAEYVQRQIALDMIKIGFYGESVATDTKDSNLADVNKGWLQFVRENKPTQILTKGKNEGEIRIFGDEGDYKNLDELAYDLKQGLAEVHRDAGDLVFLVGSDLVGKEASLVYKGNGLIATEKAALNTQDLMKTFGGMKAMLVPNMPPRLAVVTSLKNLSIYTQENSVRRGMKDDDELKAVKDSYWRMEGYVVEDPSKFAAIEFKNVKLLEADGSYK</sequence>
<organism evidence="1 2">
    <name type="scientific">Actinobacillus porcitonsillarum</name>
    <dbReference type="NCBI Taxonomy" id="189834"/>
    <lineage>
        <taxon>Bacteria</taxon>
        <taxon>Pseudomonadati</taxon>
        <taxon>Pseudomonadota</taxon>
        <taxon>Gammaproteobacteria</taxon>
        <taxon>Pasteurellales</taxon>
        <taxon>Pasteurellaceae</taxon>
        <taxon>Actinobacillus</taxon>
    </lineage>
</organism>
<dbReference type="Proteomes" id="UP000244920">
    <property type="component" value="Chromosome"/>
</dbReference>
<protein>
    <submittedName>
        <fullName evidence="1">Phage major capsid protein, P2 family</fullName>
    </submittedName>
</protein>
<accession>A0A2U8FK97</accession>
<keyword evidence="2" id="KW-1185">Reference proteome</keyword>
<evidence type="ECO:0000313" key="1">
    <source>
        <dbReference type="EMBL" id="AWI51405.1"/>
    </source>
</evidence>
<proteinExistence type="predicted"/>